<proteinExistence type="predicted"/>
<dbReference type="InterPro" id="IPR038029">
    <property type="entry name" value="GbiG_N_sf"/>
</dbReference>
<name>A0AAW8SZM9_9ENTE</name>
<dbReference type="InterPro" id="IPR021744">
    <property type="entry name" value="CbiG_N"/>
</dbReference>
<dbReference type="Pfam" id="PF11760">
    <property type="entry name" value="CbiG_N"/>
    <property type="match status" value="1"/>
</dbReference>
<dbReference type="Pfam" id="PF11761">
    <property type="entry name" value="CbiG_mid"/>
    <property type="match status" value="1"/>
</dbReference>
<feature type="domain" description="Cobalamin biosynthesis central region" evidence="3">
    <location>
        <begin position="138"/>
        <end position="210"/>
    </location>
</feature>
<reference evidence="4" key="1">
    <citation type="submission" date="2023-03" db="EMBL/GenBank/DDBJ databases">
        <authorList>
            <person name="Shen W."/>
            <person name="Cai J."/>
        </authorList>
    </citation>
    <scope>NUCLEOTIDE SEQUENCE</scope>
    <source>
        <strain evidence="4">B646-2</strain>
    </source>
</reference>
<dbReference type="EMBL" id="JARPXM010000019">
    <property type="protein sequence ID" value="MDT2539611.1"/>
    <property type="molecule type" value="Genomic_DNA"/>
</dbReference>
<keyword evidence="4" id="KW-0378">Hydrolase</keyword>
<gene>
    <name evidence="4" type="ORF">P7D78_15850</name>
</gene>
<dbReference type="Pfam" id="PF01890">
    <property type="entry name" value="CbiG_C"/>
    <property type="match status" value="1"/>
</dbReference>
<dbReference type="SUPFAM" id="SSF159664">
    <property type="entry name" value="CobE/GbiG C-terminal domain-like"/>
    <property type="match status" value="1"/>
</dbReference>
<organism evidence="4 5">
    <name type="scientific">Enterococcus raffinosus</name>
    <dbReference type="NCBI Taxonomy" id="71452"/>
    <lineage>
        <taxon>Bacteria</taxon>
        <taxon>Bacillati</taxon>
        <taxon>Bacillota</taxon>
        <taxon>Bacilli</taxon>
        <taxon>Lactobacillales</taxon>
        <taxon>Enterococcaceae</taxon>
        <taxon>Enterococcus</taxon>
    </lineage>
</organism>
<evidence type="ECO:0000259" key="3">
    <source>
        <dbReference type="Pfam" id="PF11761"/>
    </source>
</evidence>
<dbReference type="InterPro" id="IPR052553">
    <property type="entry name" value="CbiG_hydrolase"/>
</dbReference>
<evidence type="ECO:0000313" key="4">
    <source>
        <dbReference type="EMBL" id="MDT2539611.1"/>
    </source>
</evidence>
<accession>A0AAW8SZM9</accession>
<dbReference type="Gene3D" id="3.30.420.180">
    <property type="entry name" value="CobE/GbiG C-terminal domain"/>
    <property type="match status" value="1"/>
</dbReference>
<feature type="domain" description="CobE/GbiG C-terminal" evidence="1">
    <location>
        <begin position="223"/>
        <end position="339"/>
    </location>
</feature>
<dbReference type="PANTHER" id="PTHR37477">
    <property type="entry name" value="COBALT-PRECORRIN-5A HYDROLASE"/>
    <property type="match status" value="1"/>
</dbReference>
<evidence type="ECO:0000313" key="5">
    <source>
        <dbReference type="Proteomes" id="UP001249240"/>
    </source>
</evidence>
<feature type="domain" description="Cobalamin synthesis G N-terminal" evidence="2">
    <location>
        <begin position="54"/>
        <end position="132"/>
    </location>
</feature>
<evidence type="ECO:0000259" key="2">
    <source>
        <dbReference type="Pfam" id="PF11760"/>
    </source>
</evidence>
<dbReference type="RefSeq" id="WP_010744576.1">
    <property type="nucleotide sequence ID" value="NZ_BAAAXM010000028.1"/>
</dbReference>
<protein>
    <submittedName>
        <fullName evidence="4">Cobalt-precorrin 5A hydrolase</fullName>
    </submittedName>
</protein>
<dbReference type="PANTHER" id="PTHR37477:SF1">
    <property type="entry name" value="COBALT-PRECORRIN-5A HYDROLASE"/>
    <property type="match status" value="1"/>
</dbReference>
<evidence type="ECO:0000259" key="1">
    <source>
        <dbReference type="Pfam" id="PF01890"/>
    </source>
</evidence>
<dbReference type="InterPro" id="IPR036518">
    <property type="entry name" value="CobE/GbiG_C_sf"/>
</dbReference>
<sequence length="352" mass="39054">MNKRAIIAITSSGIKLARELRDSWDKSAPIFVPENKAETDLLVLPTEKVLSGIHALFSQYEALICIMAMGIVVRSVAGVLEDKRKDPAVIVIDEKGRHTISLLSGHIGGGNQLTLEIAEKLNSCPVITTATDVQEVTALDLLSKEINGWYDNFDETTKKVNGLLADHQKVGLIQHEEWIKDFRGLTLMEASDSVDDFQAVLLISDKKEQLFSEKIIQVVPRRYVLGIGARKALAFPIIKQEYLNFCDLNNVHYRSIKEIVSIELKKNEAGIRQLAEWLNVPFTTYTSKELSAVSKKYPQSDFVKKITGVGSVSLAAADLASNGQVVTKRYAGQGVTFALGRNEDDTCCTWWD</sequence>
<dbReference type="GO" id="GO:0016787">
    <property type="term" value="F:hydrolase activity"/>
    <property type="evidence" value="ECO:0007669"/>
    <property type="project" value="UniProtKB-KW"/>
</dbReference>
<comment type="caution">
    <text evidence="4">The sequence shown here is derived from an EMBL/GenBank/DDBJ whole genome shotgun (WGS) entry which is preliminary data.</text>
</comment>
<dbReference type="GO" id="GO:0009236">
    <property type="term" value="P:cobalamin biosynthetic process"/>
    <property type="evidence" value="ECO:0007669"/>
    <property type="project" value="InterPro"/>
</dbReference>
<dbReference type="InterPro" id="IPR002750">
    <property type="entry name" value="CobE/GbiG_C"/>
</dbReference>
<dbReference type="Gene3D" id="3.40.50.11220">
    <property type="match status" value="1"/>
</dbReference>
<dbReference type="SUPFAM" id="SSF159672">
    <property type="entry name" value="CbiG N-terminal domain-like"/>
    <property type="match status" value="1"/>
</dbReference>
<dbReference type="AlphaFoldDB" id="A0AAW8SZM9"/>
<dbReference type="InterPro" id="IPR021745">
    <property type="entry name" value="CbiG_mid"/>
</dbReference>
<dbReference type="Proteomes" id="UP001249240">
    <property type="component" value="Unassembled WGS sequence"/>
</dbReference>